<sequence length="132" mass="14801">MTLNLPKVAQPGGATVTPVRGATAGAATIRHRPADSGRPSATRRTETTTTPYTVFCGYSPDMRRYESMRTAEIAWCERECEGLWRLVHGPYIPGHGHEVRFAFTEKADAEAFLNFRQMRRARQEEISASRDT</sequence>
<gene>
    <name evidence="2" type="ORF">SAMN05216241_102142</name>
</gene>
<protein>
    <submittedName>
        <fullName evidence="2">Uncharacterized protein</fullName>
    </submittedName>
</protein>
<evidence type="ECO:0000313" key="2">
    <source>
        <dbReference type="EMBL" id="SDF72536.1"/>
    </source>
</evidence>
<feature type="region of interest" description="Disordered" evidence="1">
    <location>
        <begin position="1"/>
        <end position="48"/>
    </location>
</feature>
<dbReference type="OrthoDB" id="9807246at2"/>
<dbReference type="Proteomes" id="UP000199415">
    <property type="component" value="Unassembled WGS sequence"/>
</dbReference>
<proteinExistence type="predicted"/>
<evidence type="ECO:0000256" key="1">
    <source>
        <dbReference type="SAM" id="MobiDB-lite"/>
    </source>
</evidence>
<keyword evidence="3" id="KW-1185">Reference proteome</keyword>
<organism evidence="2 3">
    <name type="scientific">Limimonas halophila</name>
    <dbReference type="NCBI Taxonomy" id="1082479"/>
    <lineage>
        <taxon>Bacteria</taxon>
        <taxon>Pseudomonadati</taxon>
        <taxon>Pseudomonadota</taxon>
        <taxon>Alphaproteobacteria</taxon>
        <taxon>Rhodospirillales</taxon>
        <taxon>Rhodovibrionaceae</taxon>
        <taxon>Limimonas</taxon>
    </lineage>
</organism>
<accession>A0A1G7NF00</accession>
<dbReference type="AlphaFoldDB" id="A0A1G7NF00"/>
<dbReference type="EMBL" id="FNCE01000002">
    <property type="protein sequence ID" value="SDF72536.1"/>
    <property type="molecule type" value="Genomic_DNA"/>
</dbReference>
<evidence type="ECO:0000313" key="3">
    <source>
        <dbReference type="Proteomes" id="UP000199415"/>
    </source>
</evidence>
<name>A0A1G7NF00_9PROT</name>
<dbReference type="RefSeq" id="WP_143006143.1">
    <property type="nucleotide sequence ID" value="NZ_FNCE01000002.1"/>
</dbReference>
<reference evidence="2 3" key="1">
    <citation type="submission" date="2016-10" db="EMBL/GenBank/DDBJ databases">
        <authorList>
            <person name="de Groot N.N."/>
        </authorList>
    </citation>
    <scope>NUCLEOTIDE SEQUENCE [LARGE SCALE GENOMIC DNA]</scope>
    <source>
        <strain evidence="2 3">DSM 25584</strain>
    </source>
</reference>